<evidence type="ECO:0000256" key="1">
    <source>
        <dbReference type="ARBA" id="ARBA00004141"/>
    </source>
</evidence>
<protein>
    <recommendedName>
        <fullName evidence="8">Transmembrane protein</fullName>
    </recommendedName>
</protein>
<dbReference type="RefSeq" id="WP_163739202.1">
    <property type="nucleotide sequence ID" value="NZ_AP022610.1"/>
</dbReference>
<evidence type="ECO:0008006" key="8">
    <source>
        <dbReference type="Google" id="ProtNLM"/>
    </source>
</evidence>
<dbReference type="InterPro" id="IPR046862">
    <property type="entry name" value="Rhomboid_2"/>
</dbReference>
<keyword evidence="2 5" id="KW-0812">Transmembrane</keyword>
<keyword evidence="3 5" id="KW-1133">Transmembrane helix</keyword>
<feature type="transmembrane region" description="Helical" evidence="5">
    <location>
        <begin position="79"/>
        <end position="97"/>
    </location>
</feature>
<keyword evidence="4 5" id="KW-0472">Membrane</keyword>
<reference evidence="6 7" key="1">
    <citation type="journal article" date="2019" name="Emerg. Microbes Infect.">
        <title>Comprehensive subspecies identification of 175 nontuberculous mycobacteria species based on 7547 genomic profiles.</title>
        <authorList>
            <person name="Matsumoto Y."/>
            <person name="Kinjo T."/>
            <person name="Motooka D."/>
            <person name="Nabeya D."/>
            <person name="Jung N."/>
            <person name="Uechi K."/>
            <person name="Horii T."/>
            <person name="Iida T."/>
            <person name="Fujita J."/>
            <person name="Nakamura S."/>
        </authorList>
    </citation>
    <scope>NUCLEOTIDE SEQUENCE [LARGE SCALE GENOMIC DNA]</scope>
    <source>
        <strain evidence="6 7">JCM 13574</strain>
    </source>
</reference>
<evidence type="ECO:0000256" key="4">
    <source>
        <dbReference type="ARBA" id="ARBA00023136"/>
    </source>
</evidence>
<dbReference type="InterPro" id="IPR035952">
    <property type="entry name" value="Rhomboid-like_sf"/>
</dbReference>
<dbReference type="SUPFAM" id="SSF144091">
    <property type="entry name" value="Rhomboid-like"/>
    <property type="match status" value="1"/>
</dbReference>
<dbReference type="Gene3D" id="1.20.1540.10">
    <property type="entry name" value="Rhomboid-like"/>
    <property type="match status" value="1"/>
</dbReference>
<feature type="transmembrane region" description="Helical" evidence="5">
    <location>
        <begin position="12"/>
        <end position="34"/>
    </location>
</feature>
<accession>A0A7I7XIG3</accession>
<feature type="transmembrane region" description="Helical" evidence="5">
    <location>
        <begin position="160"/>
        <end position="176"/>
    </location>
</feature>
<evidence type="ECO:0000256" key="2">
    <source>
        <dbReference type="ARBA" id="ARBA00022692"/>
    </source>
</evidence>
<feature type="transmembrane region" description="Helical" evidence="5">
    <location>
        <begin position="207"/>
        <end position="224"/>
    </location>
</feature>
<dbReference type="GO" id="GO:0016020">
    <property type="term" value="C:membrane"/>
    <property type="evidence" value="ECO:0007669"/>
    <property type="project" value="UniProtKB-SubCell"/>
</dbReference>
<evidence type="ECO:0000256" key="3">
    <source>
        <dbReference type="ARBA" id="ARBA00022989"/>
    </source>
</evidence>
<feature type="transmembrane region" description="Helical" evidence="5">
    <location>
        <begin position="230"/>
        <end position="252"/>
    </location>
</feature>
<evidence type="ECO:0000313" key="6">
    <source>
        <dbReference type="EMBL" id="BBZ28980.1"/>
    </source>
</evidence>
<sequence length="272" mass="28316">MPGRGAPRAILVGLAHLRVTLGYALALVAVSVWMSRLTPELQNGVIEQTSTNLHNLAHGRFDTLITSAFVADAGPEWEWAPGLIFLLAIGELLWGSVRLLVALALAHVGATLLVAAWLAVAVARGWLPVDVVTEADVGMSYCVVGVLGALAPAIPRPWRLAWVGGWLGVAVVVAYVETDFAYLGHLVAFAIGVLVATRFGTPRPFTPARVVLLILGSMFGYLVLTNEVPPAVPLAAGVAGAALGAAVTLVLAGRRPRVSDTGEPAPDVPGQP</sequence>
<comment type="subcellular location">
    <subcellularLocation>
        <location evidence="1">Membrane</location>
        <topology evidence="1">Multi-pass membrane protein</topology>
    </subcellularLocation>
</comment>
<proteinExistence type="predicted"/>
<dbReference type="KEGG" id="mmag:MMAD_32750"/>
<feature type="transmembrane region" description="Helical" evidence="5">
    <location>
        <begin position="138"/>
        <end position="155"/>
    </location>
</feature>
<gene>
    <name evidence="6" type="ORF">MMAD_32750</name>
</gene>
<keyword evidence="7" id="KW-1185">Reference proteome</keyword>
<organism evidence="6 7">
    <name type="scientific">Mycolicibacterium madagascariense</name>
    <dbReference type="NCBI Taxonomy" id="212765"/>
    <lineage>
        <taxon>Bacteria</taxon>
        <taxon>Bacillati</taxon>
        <taxon>Actinomycetota</taxon>
        <taxon>Actinomycetes</taxon>
        <taxon>Mycobacteriales</taxon>
        <taxon>Mycobacteriaceae</taxon>
        <taxon>Mycolicibacterium</taxon>
    </lineage>
</organism>
<dbReference type="EMBL" id="AP022610">
    <property type="protein sequence ID" value="BBZ28980.1"/>
    <property type="molecule type" value="Genomic_DNA"/>
</dbReference>
<evidence type="ECO:0000256" key="5">
    <source>
        <dbReference type="SAM" id="Phobius"/>
    </source>
</evidence>
<feature type="transmembrane region" description="Helical" evidence="5">
    <location>
        <begin position="182"/>
        <end position="200"/>
    </location>
</feature>
<evidence type="ECO:0000313" key="7">
    <source>
        <dbReference type="Proteomes" id="UP000466517"/>
    </source>
</evidence>
<dbReference type="Pfam" id="PF20401">
    <property type="entry name" value="Rhomboid_2"/>
    <property type="match status" value="1"/>
</dbReference>
<dbReference type="AlphaFoldDB" id="A0A7I7XIG3"/>
<dbReference type="Proteomes" id="UP000466517">
    <property type="component" value="Chromosome"/>
</dbReference>
<name>A0A7I7XIG3_9MYCO</name>
<feature type="transmembrane region" description="Helical" evidence="5">
    <location>
        <begin position="104"/>
        <end position="126"/>
    </location>
</feature>